<sequence>MGQHGRTSPRTRRVIGRGRRVAGNAPRSRGRSLSARRRERGRMNPSNVSVNREP</sequence>
<dbReference type="HOGENOM" id="CLU_213092_0_0_4"/>
<name>A0A0H2WBD4_BURMA</name>
<keyword evidence="3" id="KW-1185">Reference proteome</keyword>
<evidence type="ECO:0000313" key="3">
    <source>
        <dbReference type="Proteomes" id="UP000006693"/>
    </source>
</evidence>
<dbReference type="KEGG" id="bma:BMAA1304"/>
<dbReference type="Proteomes" id="UP000006693">
    <property type="component" value="Chromosome 2"/>
</dbReference>
<organism evidence="2 3">
    <name type="scientific">Burkholderia mallei (strain ATCC 23344)</name>
    <dbReference type="NCBI Taxonomy" id="243160"/>
    <lineage>
        <taxon>Bacteria</taxon>
        <taxon>Pseudomonadati</taxon>
        <taxon>Pseudomonadota</taxon>
        <taxon>Betaproteobacteria</taxon>
        <taxon>Burkholderiales</taxon>
        <taxon>Burkholderiaceae</taxon>
        <taxon>Burkholderia</taxon>
        <taxon>pseudomallei group</taxon>
    </lineage>
</organism>
<feature type="compositionally biased region" description="Polar residues" evidence="1">
    <location>
        <begin position="44"/>
        <end position="54"/>
    </location>
</feature>
<protein>
    <submittedName>
        <fullName evidence="2">Uncharacterized protein</fullName>
    </submittedName>
</protein>
<evidence type="ECO:0000256" key="1">
    <source>
        <dbReference type="SAM" id="MobiDB-lite"/>
    </source>
</evidence>
<dbReference type="EMBL" id="CP000011">
    <property type="protein sequence ID" value="AAU46451.1"/>
    <property type="molecule type" value="Genomic_DNA"/>
</dbReference>
<feature type="region of interest" description="Disordered" evidence="1">
    <location>
        <begin position="1"/>
        <end position="54"/>
    </location>
</feature>
<dbReference type="AlphaFoldDB" id="A0A0H2WBD4"/>
<feature type="compositionally biased region" description="Basic residues" evidence="1">
    <location>
        <begin position="28"/>
        <end position="40"/>
    </location>
</feature>
<accession>A0A0H2WBD4</accession>
<gene>
    <name evidence="2" type="ordered locus">BMAA1304</name>
</gene>
<evidence type="ECO:0000313" key="2">
    <source>
        <dbReference type="EMBL" id="AAU46451.1"/>
    </source>
</evidence>
<reference evidence="2 3" key="1">
    <citation type="journal article" date="2004" name="Proc. Natl. Acad. Sci. U.S.A.">
        <title>Structural flexibility in the Burkholderia mallei genome.</title>
        <authorList>
            <person name="Nierman W.C."/>
            <person name="DeShazer D."/>
            <person name="Kim H.S."/>
            <person name="Tettelin H."/>
            <person name="Nelson K.E."/>
            <person name="Feldblyum T."/>
            <person name="Ulrich R.L."/>
            <person name="Ronning C.M."/>
            <person name="Brinkac L.M."/>
            <person name="Daugherty S.C."/>
            <person name="Davidsen T.D."/>
            <person name="Deboy R.T."/>
            <person name="Dimitrov G."/>
            <person name="Dodson R.J."/>
            <person name="Durkin A.S."/>
            <person name="Gwinn M.L."/>
            <person name="Haft D.H."/>
            <person name="Khouri H."/>
            <person name="Kolonay J.F."/>
            <person name="Madupu R."/>
            <person name="Mohammoud Y."/>
            <person name="Nelson W.C."/>
            <person name="Radune D."/>
            <person name="Romero C.M."/>
            <person name="Sarria S."/>
            <person name="Selengut J."/>
            <person name="Shamblin C."/>
            <person name="Sullivan S.A."/>
            <person name="White O."/>
            <person name="Yu Y."/>
            <person name="Zafar N."/>
            <person name="Zhou L."/>
            <person name="Fraser C.M."/>
        </authorList>
    </citation>
    <scope>NUCLEOTIDE SEQUENCE [LARGE SCALE GENOMIC DNA]</scope>
    <source>
        <strain evidence="2 3">ATCC 23344</strain>
    </source>
</reference>
<proteinExistence type="predicted"/>
<feature type="compositionally biased region" description="Basic residues" evidence="1">
    <location>
        <begin position="7"/>
        <end position="20"/>
    </location>
</feature>